<protein>
    <submittedName>
        <fullName evidence="1">Uncharacterized protein</fullName>
    </submittedName>
</protein>
<accession>A0ABV0XXZ4</accession>
<dbReference type="Proteomes" id="UP001469553">
    <property type="component" value="Unassembled WGS sequence"/>
</dbReference>
<reference evidence="1 2" key="1">
    <citation type="submission" date="2021-06" db="EMBL/GenBank/DDBJ databases">
        <authorList>
            <person name="Palmer J.M."/>
        </authorList>
    </citation>
    <scope>NUCLEOTIDE SEQUENCE [LARGE SCALE GENOMIC DNA]</scope>
    <source>
        <strain evidence="1 2">AS_MEX2019</strain>
        <tissue evidence="1">Muscle</tissue>
    </source>
</reference>
<dbReference type="EMBL" id="JAHRIP010018819">
    <property type="protein sequence ID" value="MEQ2286231.1"/>
    <property type="molecule type" value="Genomic_DNA"/>
</dbReference>
<evidence type="ECO:0000313" key="1">
    <source>
        <dbReference type="EMBL" id="MEQ2286231.1"/>
    </source>
</evidence>
<gene>
    <name evidence="1" type="ORF">AMECASPLE_000294</name>
</gene>
<organism evidence="1 2">
    <name type="scientific">Ameca splendens</name>
    <dbReference type="NCBI Taxonomy" id="208324"/>
    <lineage>
        <taxon>Eukaryota</taxon>
        <taxon>Metazoa</taxon>
        <taxon>Chordata</taxon>
        <taxon>Craniata</taxon>
        <taxon>Vertebrata</taxon>
        <taxon>Euteleostomi</taxon>
        <taxon>Actinopterygii</taxon>
        <taxon>Neopterygii</taxon>
        <taxon>Teleostei</taxon>
        <taxon>Neoteleostei</taxon>
        <taxon>Acanthomorphata</taxon>
        <taxon>Ovalentaria</taxon>
        <taxon>Atherinomorphae</taxon>
        <taxon>Cyprinodontiformes</taxon>
        <taxon>Goodeidae</taxon>
        <taxon>Ameca</taxon>
    </lineage>
</organism>
<evidence type="ECO:0000313" key="2">
    <source>
        <dbReference type="Proteomes" id="UP001469553"/>
    </source>
</evidence>
<name>A0ABV0XXZ4_9TELE</name>
<keyword evidence="2" id="KW-1185">Reference proteome</keyword>
<comment type="caution">
    <text evidence="1">The sequence shown here is derived from an EMBL/GenBank/DDBJ whole genome shotgun (WGS) entry which is preliminary data.</text>
</comment>
<sequence length="103" mass="11499">MMASGSFSTGDNNKALEIKPSEIVGRREGPLFLLGQGTVSGFDAAQQKTCGSFPSILKRLRAESEERRLESQHTRRLRGTRFLNVFQRKKKRRVFTGRGSSPG</sequence>
<proteinExistence type="predicted"/>